<dbReference type="Proteomes" id="UP000053864">
    <property type="component" value="Unassembled WGS sequence"/>
</dbReference>
<proteinExistence type="predicted"/>
<evidence type="ECO:0000313" key="2">
    <source>
        <dbReference type="Proteomes" id="UP000053864"/>
    </source>
</evidence>
<reference evidence="1 2" key="1">
    <citation type="submission" date="2013-11" db="EMBL/GenBank/DDBJ databases">
        <title>The Genome Sequence of Phytophthora parasitica CJ05E6.</title>
        <authorList>
            <consortium name="The Broad Institute Genomics Platform"/>
            <person name="Russ C."/>
            <person name="Tyler B."/>
            <person name="Panabieres F."/>
            <person name="Shan W."/>
            <person name="Tripathy S."/>
            <person name="Grunwald N."/>
            <person name="Machado M."/>
            <person name="Johnson C.S."/>
            <person name="Arredondo F."/>
            <person name="Hong C."/>
            <person name="Coffey M."/>
            <person name="Young S.K."/>
            <person name="Zeng Q."/>
            <person name="Gargeya S."/>
            <person name="Fitzgerald M."/>
            <person name="Abouelleil A."/>
            <person name="Alvarado L."/>
            <person name="Chapman S.B."/>
            <person name="Gainer-Dewar J."/>
            <person name="Goldberg J."/>
            <person name="Griggs A."/>
            <person name="Gujja S."/>
            <person name="Hansen M."/>
            <person name="Howarth C."/>
            <person name="Imamovic A."/>
            <person name="Ireland A."/>
            <person name="Larimer J."/>
            <person name="McCowan C."/>
            <person name="Murphy C."/>
            <person name="Pearson M."/>
            <person name="Poon T.W."/>
            <person name="Priest M."/>
            <person name="Roberts A."/>
            <person name="Saif S."/>
            <person name="Shea T."/>
            <person name="Sykes S."/>
            <person name="Wortman J."/>
            <person name="Nusbaum C."/>
            <person name="Birren B."/>
        </authorList>
    </citation>
    <scope>NUCLEOTIDE SEQUENCE [LARGE SCALE GENOMIC DNA]</scope>
    <source>
        <strain evidence="1 2">CJ05E6</strain>
    </source>
</reference>
<protein>
    <submittedName>
        <fullName evidence="1">Uncharacterized protein</fullName>
    </submittedName>
</protein>
<name>W2JHC2_PHYNI</name>
<dbReference type="AlphaFoldDB" id="W2JHC2"/>
<accession>W2JHC2</accession>
<feature type="non-terminal residue" evidence="1">
    <location>
        <position position="1"/>
    </location>
</feature>
<gene>
    <name evidence="1" type="ORF">L916_04193</name>
</gene>
<organism evidence="1 2">
    <name type="scientific">Phytophthora nicotianae</name>
    <name type="common">Potato buckeye rot agent</name>
    <name type="synonym">Phytophthora parasitica</name>
    <dbReference type="NCBI Taxonomy" id="4792"/>
    <lineage>
        <taxon>Eukaryota</taxon>
        <taxon>Sar</taxon>
        <taxon>Stramenopiles</taxon>
        <taxon>Oomycota</taxon>
        <taxon>Peronosporomycetes</taxon>
        <taxon>Peronosporales</taxon>
        <taxon>Peronosporaceae</taxon>
        <taxon>Phytophthora</taxon>
    </lineage>
</organism>
<evidence type="ECO:0000313" key="1">
    <source>
        <dbReference type="EMBL" id="ETL45779.1"/>
    </source>
</evidence>
<sequence length="33" mass="3861">PQSKWPKYLDNYLNRTVFLQHNNNVTTGLAVTQ</sequence>
<dbReference type="EMBL" id="KI671684">
    <property type="protein sequence ID" value="ETL45779.1"/>
    <property type="molecule type" value="Genomic_DNA"/>
</dbReference>